<gene>
    <name evidence="3" type="ORF">A1Q1_02510</name>
</gene>
<organism evidence="3 4">
    <name type="scientific">Trichosporon asahii var. asahii (strain ATCC 90039 / CBS 2479 / JCM 2466 / KCTC 7840 / NBRC 103889/ NCYC 2677 / UAMH 7654)</name>
    <name type="common">Yeast</name>
    <dbReference type="NCBI Taxonomy" id="1186058"/>
    <lineage>
        <taxon>Eukaryota</taxon>
        <taxon>Fungi</taxon>
        <taxon>Dikarya</taxon>
        <taxon>Basidiomycota</taxon>
        <taxon>Agaricomycotina</taxon>
        <taxon>Tremellomycetes</taxon>
        <taxon>Trichosporonales</taxon>
        <taxon>Trichosporonaceae</taxon>
        <taxon>Trichosporon</taxon>
    </lineage>
</organism>
<evidence type="ECO:0000313" key="4">
    <source>
        <dbReference type="Proteomes" id="UP000002748"/>
    </source>
</evidence>
<dbReference type="PANTHER" id="PTHR34826:SF2">
    <property type="entry name" value="UPF0590 PROTEIN C409.17C"/>
    <property type="match status" value="1"/>
</dbReference>
<dbReference type="OrthoDB" id="2119945at2759"/>
<evidence type="ECO:0000313" key="3">
    <source>
        <dbReference type="EMBL" id="EJT48489.1"/>
    </source>
</evidence>
<dbReference type="GeneID" id="25986024"/>
<feature type="region of interest" description="Disordered" evidence="1">
    <location>
        <begin position="278"/>
        <end position="297"/>
    </location>
</feature>
<dbReference type="PANTHER" id="PTHR34826">
    <property type="entry name" value="UPF0590 PROTEIN C409.17C"/>
    <property type="match status" value="1"/>
</dbReference>
<evidence type="ECO:0000259" key="2">
    <source>
        <dbReference type="Pfam" id="PF08588"/>
    </source>
</evidence>
<feature type="domain" description="Domain of unknown function at the cortex 1" evidence="2">
    <location>
        <begin position="5"/>
        <end position="258"/>
    </location>
</feature>
<accession>J6EV91</accession>
<evidence type="ECO:0000256" key="1">
    <source>
        <dbReference type="SAM" id="MobiDB-lite"/>
    </source>
</evidence>
<dbReference type="KEGG" id="tasa:A1Q1_02510"/>
<dbReference type="RefSeq" id="XP_014179247.1">
    <property type="nucleotide sequence ID" value="XM_014323772.1"/>
</dbReference>
<comment type="caution">
    <text evidence="3">The sequence shown here is derived from an EMBL/GenBank/DDBJ whole genome shotgun (WGS) entry which is preliminary data.</text>
</comment>
<name>J6EV91_TRIAS</name>
<dbReference type="EMBL" id="ALBS01000203">
    <property type="protein sequence ID" value="EJT48489.1"/>
    <property type="molecule type" value="Genomic_DNA"/>
</dbReference>
<dbReference type="Pfam" id="PF08588">
    <property type="entry name" value="Duc1"/>
    <property type="match status" value="1"/>
</dbReference>
<reference evidence="3 4" key="1">
    <citation type="journal article" date="2012" name="Eukaryot. Cell">
        <title>Draft genome sequence of CBS 2479, the standard type strain of Trichosporon asahii.</title>
        <authorList>
            <person name="Yang R.Y."/>
            <person name="Li H.T."/>
            <person name="Zhu H."/>
            <person name="Zhou G.P."/>
            <person name="Wang M."/>
            <person name="Wang L."/>
        </authorList>
    </citation>
    <scope>NUCLEOTIDE SEQUENCE [LARGE SCALE GENOMIC DNA]</scope>
    <source>
        <strain evidence="4">ATCC 90039 / CBS 2479 / JCM 2466 / KCTC 7840 / NCYC 2677 / UAMH 7654</strain>
    </source>
</reference>
<dbReference type="Proteomes" id="UP000002748">
    <property type="component" value="Unassembled WGS sequence"/>
</dbReference>
<dbReference type="InterPro" id="IPR013897">
    <property type="entry name" value="Duc1"/>
</dbReference>
<sequence>MAPKLRVLISTDQAYPPTTVCHVNGEPTPVKNSKFEGTIAVYVKGFEGEGKAGEGEAYFGKRDDMTYGIVVRGHFLDSPTADEVVFGNVFELPIRDSLPWGTAIATKFMYFIDPTLELDVYADKPWALSPVVSTMTKLRMKKGEEDQSGKAFVEEDSLSVIPEVAHLANDTPARRKYLADPSNRSSLVLTPDIEMGMEFSNGILDFNTLSVQLPKPFSVSFNLLKYWDGQPVTYVCRRKGDKPLDPEGMYWSVAFEIVDEDARKELEKKGKTVLESTELKDKSVAGEEEDGAKSAAK</sequence>
<dbReference type="HOGENOM" id="CLU_047849_0_1_1"/>
<dbReference type="AlphaFoldDB" id="J6EV91"/>
<dbReference type="VEuPathDB" id="FungiDB:A1Q1_02510"/>
<proteinExistence type="predicted"/>
<protein>
    <recommendedName>
        <fullName evidence="2">Domain of unknown function at the cortex 1 domain-containing protein</fullName>
    </recommendedName>
</protein>